<gene>
    <name evidence="3" type="ORF">Bpfe_019888</name>
</gene>
<feature type="compositionally biased region" description="Polar residues" evidence="1">
    <location>
        <begin position="72"/>
        <end position="81"/>
    </location>
</feature>
<feature type="non-terminal residue" evidence="3">
    <location>
        <position position="1"/>
    </location>
</feature>
<evidence type="ECO:0000256" key="1">
    <source>
        <dbReference type="SAM" id="MobiDB-lite"/>
    </source>
</evidence>
<keyword evidence="2" id="KW-0472">Membrane</keyword>
<keyword evidence="4" id="KW-1185">Reference proteome</keyword>
<dbReference type="Proteomes" id="UP001233172">
    <property type="component" value="Unassembled WGS sequence"/>
</dbReference>
<keyword evidence="2" id="KW-1133">Transmembrane helix</keyword>
<accession>A0AAD8F5F2</accession>
<comment type="caution">
    <text evidence="3">The sequence shown here is derived from an EMBL/GenBank/DDBJ whole genome shotgun (WGS) entry which is preliminary data.</text>
</comment>
<feature type="transmembrane region" description="Helical" evidence="2">
    <location>
        <begin position="12"/>
        <end position="32"/>
    </location>
</feature>
<keyword evidence="2" id="KW-0812">Transmembrane</keyword>
<dbReference type="AlphaFoldDB" id="A0AAD8F5F2"/>
<dbReference type="EMBL" id="JASAOG010000111">
    <property type="protein sequence ID" value="KAK0050764.1"/>
    <property type="molecule type" value="Genomic_DNA"/>
</dbReference>
<evidence type="ECO:0000313" key="3">
    <source>
        <dbReference type="EMBL" id="KAK0050764.1"/>
    </source>
</evidence>
<evidence type="ECO:0000313" key="4">
    <source>
        <dbReference type="Proteomes" id="UP001233172"/>
    </source>
</evidence>
<protein>
    <submittedName>
        <fullName evidence="3">Uncharacterized protein</fullName>
    </submittedName>
</protein>
<reference evidence="3" key="2">
    <citation type="submission" date="2023-04" db="EMBL/GenBank/DDBJ databases">
        <authorList>
            <person name="Bu L."/>
            <person name="Lu L."/>
            <person name="Laidemitt M.R."/>
            <person name="Zhang S.M."/>
            <person name="Mutuku M."/>
            <person name="Mkoji G."/>
            <person name="Steinauer M."/>
            <person name="Loker E.S."/>
        </authorList>
    </citation>
    <scope>NUCLEOTIDE SEQUENCE</scope>
    <source>
        <strain evidence="3">KasaAsao</strain>
        <tissue evidence="3">Whole Snail</tissue>
    </source>
</reference>
<evidence type="ECO:0000256" key="2">
    <source>
        <dbReference type="SAM" id="Phobius"/>
    </source>
</evidence>
<reference evidence="3" key="1">
    <citation type="journal article" date="2023" name="PLoS Negl. Trop. Dis.">
        <title>A genome sequence for Biomphalaria pfeifferi, the major vector snail for the human-infecting parasite Schistosoma mansoni.</title>
        <authorList>
            <person name="Bu L."/>
            <person name="Lu L."/>
            <person name="Laidemitt M.R."/>
            <person name="Zhang S.M."/>
            <person name="Mutuku M."/>
            <person name="Mkoji G."/>
            <person name="Steinauer M."/>
            <person name="Loker E.S."/>
        </authorList>
    </citation>
    <scope>NUCLEOTIDE SEQUENCE</scope>
    <source>
        <strain evidence="3">KasaAsao</strain>
    </source>
</reference>
<organism evidence="3 4">
    <name type="scientific">Biomphalaria pfeifferi</name>
    <name type="common">Bloodfluke planorb</name>
    <name type="synonym">Freshwater snail</name>
    <dbReference type="NCBI Taxonomy" id="112525"/>
    <lineage>
        <taxon>Eukaryota</taxon>
        <taxon>Metazoa</taxon>
        <taxon>Spiralia</taxon>
        <taxon>Lophotrochozoa</taxon>
        <taxon>Mollusca</taxon>
        <taxon>Gastropoda</taxon>
        <taxon>Heterobranchia</taxon>
        <taxon>Euthyneura</taxon>
        <taxon>Panpulmonata</taxon>
        <taxon>Hygrophila</taxon>
        <taxon>Lymnaeoidea</taxon>
        <taxon>Planorbidae</taxon>
        <taxon>Biomphalaria</taxon>
    </lineage>
</organism>
<sequence>NDDNSGMLKGMAAGFGGFFGLILLICVLWCCCCNQDETSSRWCCKQKDKKPGQPAGPHRPGDRARVAPSPPNSASTWSRSR</sequence>
<proteinExistence type="predicted"/>
<feature type="region of interest" description="Disordered" evidence="1">
    <location>
        <begin position="44"/>
        <end position="81"/>
    </location>
</feature>
<name>A0AAD8F5F2_BIOPF</name>